<keyword evidence="12" id="KW-0146">Chitin degradation</keyword>
<evidence type="ECO:0000256" key="11">
    <source>
        <dbReference type="ARBA" id="ARBA00022801"/>
    </source>
</evidence>
<feature type="domain" description="NodB homology" evidence="23">
    <location>
        <begin position="122"/>
        <end position="317"/>
    </location>
</feature>
<comment type="similarity">
    <text evidence="4">Belongs to the polysaccharide deacetylase family.</text>
</comment>
<comment type="subcellular location">
    <subcellularLocation>
        <location evidence="3">Cell membrane</location>
        <topology evidence="3">Lipid-anchor</topology>
        <topology evidence="3">GPI-anchor</topology>
    </subcellularLocation>
    <subcellularLocation>
        <location evidence="2">Secreted</location>
        <location evidence="2">Cell wall</location>
    </subcellularLocation>
</comment>
<dbReference type="PANTHER" id="PTHR10587:SF98">
    <property type="entry name" value="CHITIN DEACETYLASE"/>
    <property type="match status" value="1"/>
</dbReference>
<feature type="signal peptide" evidence="22">
    <location>
        <begin position="1"/>
        <end position="26"/>
    </location>
</feature>
<keyword evidence="10 22" id="KW-0732">Signal</keyword>
<dbReference type="EMBL" id="WTPW01000153">
    <property type="protein sequence ID" value="KAF0541352.1"/>
    <property type="molecule type" value="Genomic_DNA"/>
</dbReference>
<dbReference type="GO" id="GO:0005886">
    <property type="term" value="C:plasma membrane"/>
    <property type="evidence" value="ECO:0007669"/>
    <property type="project" value="UniProtKB-SubCell"/>
</dbReference>
<keyword evidence="14" id="KW-0325">Glycoprotein</keyword>
<evidence type="ECO:0000256" key="14">
    <source>
        <dbReference type="ARBA" id="ARBA00023180"/>
    </source>
</evidence>
<dbReference type="EC" id="3.5.1.41" evidence="20"/>
<keyword evidence="13" id="KW-0472">Membrane</keyword>
<dbReference type="InterPro" id="IPR050248">
    <property type="entry name" value="Polysacc_deacetylase_ArnD"/>
</dbReference>
<keyword evidence="8" id="KW-0336">GPI-anchor</keyword>
<keyword evidence="19" id="KW-0624">Polysaccharide degradation</keyword>
<dbReference type="GO" id="GO:0006032">
    <property type="term" value="P:chitin catabolic process"/>
    <property type="evidence" value="ECO:0007669"/>
    <property type="project" value="UniProtKB-KW"/>
</dbReference>
<dbReference type="GO" id="GO:0046872">
    <property type="term" value="F:metal ion binding"/>
    <property type="evidence" value="ECO:0007669"/>
    <property type="project" value="UniProtKB-KW"/>
</dbReference>
<dbReference type="OrthoDB" id="407355at2759"/>
<dbReference type="PROSITE" id="PS51677">
    <property type="entry name" value="NODB"/>
    <property type="match status" value="1"/>
</dbReference>
<dbReference type="SUPFAM" id="SSF88713">
    <property type="entry name" value="Glycoside hydrolase/deacetylase"/>
    <property type="match status" value="1"/>
</dbReference>
<evidence type="ECO:0000256" key="3">
    <source>
        <dbReference type="ARBA" id="ARBA00004609"/>
    </source>
</evidence>
<comment type="cofactor">
    <cofactor evidence="1">
        <name>Co(2+)</name>
        <dbReference type="ChEBI" id="CHEBI:48828"/>
    </cofactor>
</comment>
<dbReference type="InterPro" id="IPR011330">
    <property type="entry name" value="Glyco_hydro/deAcase_b/a-brl"/>
</dbReference>
<evidence type="ECO:0000256" key="10">
    <source>
        <dbReference type="ARBA" id="ARBA00022729"/>
    </source>
</evidence>
<keyword evidence="11" id="KW-0378">Hydrolase</keyword>
<evidence type="ECO:0000256" key="17">
    <source>
        <dbReference type="ARBA" id="ARBA00023288"/>
    </source>
</evidence>
<dbReference type="AlphaFoldDB" id="A0A8H4AXH0"/>
<keyword evidence="6" id="KW-0134">Cell wall</keyword>
<evidence type="ECO:0000256" key="5">
    <source>
        <dbReference type="ARBA" id="ARBA00022475"/>
    </source>
</evidence>
<proteinExistence type="inferred from homology"/>
<gene>
    <name evidence="24" type="ORF">F8M41_005514</name>
</gene>
<dbReference type="Proteomes" id="UP000439903">
    <property type="component" value="Unassembled WGS sequence"/>
</dbReference>
<sequence length="410" mass="45449">MFCFKSIIMVSISLFILVTLITTVISQECVPYTSSYNFTGYPGIWEKPTSTVFNTDEFKRVNSSIDWTKVPKVATHKLTKAGDIDQTGYSASDPDCWWSYNLCTTPKAAGLKPDVVSCPEPGTWGLTYDDGPNCSHTVFYDFLKQNKQRATMFFIGSNVASLPNEAKRALDDGHQICVHTWSHQYMTTLTNEEALAELYYTLKAIKYVIGVTPLCWRPPFGDVDDRIRAIAQQLNLTTIIWNLDTNDWNETPDGTETSAQVDATFQGFVNMGANGTFNNSGVIVLEHELDNNTMSKAVEWYPKIKAAYKYIVPVASCLNTTHPYLEANFTYPSFLEYINGNITTTTTQATTPTPSNTQTGIANIDVQSTTTAASNPSPSTKSASASISSYNSLISMMIAILIAQLFNNFF</sequence>
<keyword evidence="16" id="KW-0170">Cobalt</keyword>
<protein>
    <recommendedName>
        <fullName evidence="20">chitin deacetylase</fullName>
        <ecNumber evidence="20">3.5.1.41</ecNumber>
    </recommendedName>
</protein>
<evidence type="ECO:0000256" key="9">
    <source>
        <dbReference type="ARBA" id="ARBA00022723"/>
    </source>
</evidence>
<evidence type="ECO:0000256" key="6">
    <source>
        <dbReference type="ARBA" id="ARBA00022512"/>
    </source>
</evidence>
<evidence type="ECO:0000256" key="16">
    <source>
        <dbReference type="ARBA" id="ARBA00023285"/>
    </source>
</evidence>
<reference evidence="24 25" key="1">
    <citation type="journal article" date="2019" name="Environ. Microbiol.">
        <title>At the nexus of three kingdoms: the genome of the mycorrhizal fungus Gigaspora margarita provides insights into plant, endobacterial and fungal interactions.</title>
        <authorList>
            <person name="Venice F."/>
            <person name="Ghignone S."/>
            <person name="Salvioli di Fossalunga A."/>
            <person name="Amselem J."/>
            <person name="Novero M."/>
            <person name="Xianan X."/>
            <person name="Sedzielewska Toro K."/>
            <person name="Morin E."/>
            <person name="Lipzen A."/>
            <person name="Grigoriev I.V."/>
            <person name="Henrissat B."/>
            <person name="Martin F.M."/>
            <person name="Bonfante P."/>
        </authorList>
    </citation>
    <scope>NUCLEOTIDE SEQUENCE [LARGE SCALE GENOMIC DNA]</scope>
    <source>
        <strain evidence="24 25">BEG34</strain>
    </source>
</reference>
<evidence type="ECO:0000259" key="23">
    <source>
        <dbReference type="PROSITE" id="PS51677"/>
    </source>
</evidence>
<evidence type="ECO:0000256" key="2">
    <source>
        <dbReference type="ARBA" id="ARBA00004191"/>
    </source>
</evidence>
<dbReference type="GO" id="GO:0009272">
    <property type="term" value="P:fungal-type cell wall biogenesis"/>
    <property type="evidence" value="ECO:0007669"/>
    <property type="project" value="UniProtKB-ARBA"/>
</dbReference>
<evidence type="ECO:0000256" key="19">
    <source>
        <dbReference type="ARBA" id="ARBA00023326"/>
    </source>
</evidence>
<keyword evidence="15" id="KW-0119">Carbohydrate metabolism</keyword>
<evidence type="ECO:0000256" key="8">
    <source>
        <dbReference type="ARBA" id="ARBA00022622"/>
    </source>
</evidence>
<dbReference type="GO" id="GO:0098552">
    <property type="term" value="C:side of membrane"/>
    <property type="evidence" value="ECO:0007669"/>
    <property type="project" value="UniProtKB-KW"/>
</dbReference>
<accession>A0A8H4AXH0</accession>
<evidence type="ECO:0000256" key="22">
    <source>
        <dbReference type="SAM" id="SignalP"/>
    </source>
</evidence>
<dbReference type="GO" id="GO:0071555">
    <property type="term" value="P:cell wall organization"/>
    <property type="evidence" value="ECO:0007669"/>
    <property type="project" value="UniProtKB-KW"/>
</dbReference>
<comment type="catalytic activity">
    <reaction evidence="21">
        <text>[(1-&gt;4)-N-acetyl-beta-D-glucosaminyl](n) + n H2O = chitosan + n acetate</text>
        <dbReference type="Rhea" id="RHEA:10464"/>
        <dbReference type="Rhea" id="RHEA-COMP:9593"/>
        <dbReference type="Rhea" id="RHEA-COMP:9597"/>
        <dbReference type="ChEBI" id="CHEBI:15377"/>
        <dbReference type="ChEBI" id="CHEBI:17029"/>
        <dbReference type="ChEBI" id="CHEBI:30089"/>
        <dbReference type="ChEBI" id="CHEBI:57704"/>
        <dbReference type="EC" id="3.5.1.41"/>
    </reaction>
    <physiologicalReaction direction="left-to-right" evidence="21">
        <dbReference type="Rhea" id="RHEA:10465"/>
    </physiologicalReaction>
</comment>
<evidence type="ECO:0000256" key="20">
    <source>
        <dbReference type="ARBA" id="ARBA00024056"/>
    </source>
</evidence>
<evidence type="ECO:0000256" key="1">
    <source>
        <dbReference type="ARBA" id="ARBA00001941"/>
    </source>
</evidence>
<keyword evidence="7" id="KW-0964">Secreted</keyword>
<keyword evidence="5" id="KW-1003">Cell membrane</keyword>
<dbReference type="CDD" id="cd10952">
    <property type="entry name" value="CE4_MrCDA_like"/>
    <property type="match status" value="1"/>
</dbReference>
<dbReference type="InterPro" id="IPR002509">
    <property type="entry name" value="NODB_dom"/>
</dbReference>
<evidence type="ECO:0000313" key="24">
    <source>
        <dbReference type="EMBL" id="KAF0541352.1"/>
    </source>
</evidence>
<dbReference type="GO" id="GO:0000272">
    <property type="term" value="P:polysaccharide catabolic process"/>
    <property type="evidence" value="ECO:0007669"/>
    <property type="project" value="UniProtKB-KW"/>
</dbReference>
<dbReference type="FunFam" id="3.20.20.370:FF:000004">
    <property type="entry name" value="Related to Chitin deacetylase"/>
    <property type="match status" value="1"/>
</dbReference>
<evidence type="ECO:0000256" key="13">
    <source>
        <dbReference type="ARBA" id="ARBA00023136"/>
    </source>
</evidence>
<keyword evidence="18" id="KW-0961">Cell wall biogenesis/degradation</keyword>
<dbReference type="Gene3D" id="3.20.20.370">
    <property type="entry name" value="Glycoside hydrolase/deacetylase"/>
    <property type="match status" value="1"/>
</dbReference>
<evidence type="ECO:0000256" key="12">
    <source>
        <dbReference type="ARBA" id="ARBA00023024"/>
    </source>
</evidence>
<organism evidence="24 25">
    <name type="scientific">Gigaspora margarita</name>
    <dbReference type="NCBI Taxonomy" id="4874"/>
    <lineage>
        <taxon>Eukaryota</taxon>
        <taxon>Fungi</taxon>
        <taxon>Fungi incertae sedis</taxon>
        <taxon>Mucoromycota</taxon>
        <taxon>Glomeromycotina</taxon>
        <taxon>Glomeromycetes</taxon>
        <taxon>Diversisporales</taxon>
        <taxon>Gigasporaceae</taxon>
        <taxon>Gigaspora</taxon>
    </lineage>
</organism>
<name>A0A8H4AXH0_GIGMA</name>
<keyword evidence="25" id="KW-1185">Reference proteome</keyword>
<evidence type="ECO:0000256" key="7">
    <source>
        <dbReference type="ARBA" id="ARBA00022525"/>
    </source>
</evidence>
<evidence type="ECO:0000256" key="18">
    <source>
        <dbReference type="ARBA" id="ARBA00023316"/>
    </source>
</evidence>
<dbReference type="GO" id="GO:0004099">
    <property type="term" value="F:chitin deacetylase activity"/>
    <property type="evidence" value="ECO:0007669"/>
    <property type="project" value="UniProtKB-EC"/>
</dbReference>
<keyword evidence="17" id="KW-0449">Lipoprotein</keyword>
<evidence type="ECO:0000256" key="4">
    <source>
        <dbReference type="ARBA" id="ARBA00010973"/>
    </source>
</evidence>
<dbReference type="PANTHER" id="PTHR10587">
    <property type="entry name" value="GLYCOSYL TRANSFERASE-RELATED"/>
    <property type="match status" value="1"/>
</dbReference>
<keyword evidence="9" id="KW-0479">Metal-binding</keyword>
<evidence type="ECO:0000256" key="21">
    <source>
        <dbReference type="ARBA" id="ARBA00048494"/>
    </source>
</evidence>
<dbReference type="Pfam" id="PF01522">
    <property type="entry name" value="Polysacc_deac_1"/>
    <property type="match status" value="1"/>
</dbReference>
<feature type="chain" id="PRO_5034818055" description="chitin deacetylase" evidence="22">
    <location>
        <begin position="27"/>
        <end position="410"/>
    </location>
</feature>
<evidence type="ECO:0000256" key="15">
    <source>
        <dbReference type="ARBA" id="ARBA00023277"/>
    </source>
</evidence>
<evidence type="ECO:0000313" key="25">
    <source>
        <dbReference type="Proteomes" id="UP000439903"/>
    </source>
</evidence>
<comment type="caution">
    <text evidence="24">The sequence shown here is derived from an EMBL/GenBank/DDBJ whole genome shotgun (WGS) entry which is preliminary data.</text>
</comment>